<evidence type="ECO:0000256" key="5">
    <source>
        <dbReference type="ARBA" id="ARBA00022946"/>
    </source>
</evidence>
<comment type="similarity">
    <text evidence="1">Belongs to the acyl-ACP thioesterase family.</text>
</comment>
<evidence type="ECO:0000256" key="6">
    <source>
        <dbReference type="ARBA" id="ARBA00023098"/>
    </source>
</evidence>
<protein>
    <submittedName>
        <fullName evidence="10">Acyl-ACP thioesterase</fullName>
    </submittedName>
</protein>
<keyword evidence="2" id="KW-0444">Lipid biosynthesis</keyword>
<dbReference type="EMBL" id="AYYO01000056">
    <property type="protein sequence ID" value="KRM54266.1"/>
    <property type="molecule type" value="Genomic_DNA"/>
</dbReference>
<dbReference type="STRING" id="1291052.FC18_GL000485"/>
<dbReference type="InterPro" id="IPR002864">
    <property type="entry name" value="Acyl-ACP_thioesterase_NHD"/>
</dbReference>
<accession>A0A0R1ZIU6</accession>
<evidence type="ECO:0000313" key="10">
    <source>
        <dbReference type="EMBL" id="KRM54266.1"/>
    </source>
</evidence>
<feature type="domain" description="Acyl-ACP thioesterase N-terminal hotdog" evidence="8">
    <location>
        <begin position="13"/>
        <end position="138"/>
    </location>
</feature>
<evidence type="ECO:0000259" key="8">
    <source>
        <dbReference type="Pfam" id="PF01643"/>
    </source>
</evidence>
<evidence type="ECO:0000256" key="3">
    <source>
        <dbReference type="ARBA" id="ARBA00022801"/>
    </source>
</evidence>
<dbReference type="SUPFAM" id="SSF54637">
    <property type="entry name" value="Thioesterase/thiol ester dehydrase-isomerase"/>
    <property type="match status" value="2"/>
</dbReference>
<evidence type="ECO:0000313" key="11">
    <source>
        <dbReference type="Proteomes" id="UP000051679"/>
    </source>
</evidence>
<reference evidence="10 11" key="1">
    <citation type="journal article" date="2015" name="Genome Announc.">
        <title>Expanding the biotechnology potential of lactobacilli through comparative genomics of 213 strains and associated genera.</title>
        <authorList>
            <person name="Sun Z."/>
            <person name="Harris H.M."/>
            <person name="McCann A."/>
            <person name="Guo C."/>
            <person name="Argimon S."/>
            <person name="Zhang W."/>
            <person name="Yang X."/>
            <person name="Jeffery I.B."/>
            <person name="Cooney J.C."/>
            <person name="Kagawa T.F."/>
            <person name="Liu W."/>
            <person name="Song Y."/>
            <person name="Salvetti E."/>
            <person name="Wrobel A."/>
            <person name="Rasinkangas P."/>
            <person name="Parkhill J."/>
            <person name="Rea M.C."/>
            <person name="O'Sullivan O."/>
            <person name="Ritari J."/>
            <person name="Douillard F.P."/>
            <person name="Paul Ross R."/>
            <person name="Yang R."/>
            <person name="Briner A.E."/>
            <person name="Felis G.E."/>
            <person name="de Vos W.M."/>
            <person name="Barrangou R."/>
            <person name="Klaenhammer T.R."/>
            <person name="Caufield P.W."/>
            <person name="Cui Y."/>
            <person name="Zhang H."/>
            <person name="O'Toole P.W."/>
        </authorList>
    </citation>
    <scope>NUCLEOTIDE SEQUENCE [LARGE SCALE GENOMIC DNA]</scope>
    <source>
        <strain evidence="10 11">DSM 20505</strain>
    </source>
</reference>
<sequence>MLAVVRKEVLVRYSESISIPFYMVNEEGTLTLANLVNLVQQVSEHQLHGRSSQLDLVARYNIGWVITQSQIEIKRMPQAEEQVTLWTEATAYNRLLCYRDYGVIDADGNDIVTVHSTWVMMDLSTRKIVPVIDAIVEDFGAAKVTRVKRLPRLPKFADPEGERTYWVRYFDIDTNHHVNNVHYFDWMQDAIGYDWMRTHTLTAANIKYEREVEPGTQLQSQYKVVQEDGKLATYHQVRVGETVNATAHLEWQNK</sequence>
<keyword evidence="11" id="KW-1185">Reference proteome</keyword>
<keyword evidence="6" id="KW-0443">Lipid metabolism</keyword>
<evidence type="ECO:0000256" key="4">
    <source>
        <dbReference type="ARBA" id="ARBA00022832"/>
    </source>
</evidence>
<evidence type="ECO:0000259" key="9">
    <source>
        <dbReference type="Pfam" id="PF20791"/>
    </source>
</evidence>
<proteinExistence type="inferred from homology"/>
<keyword evidence="5" id="KW-0809">Transit peptide</keyword>
<dbReference type="Proteomes" id="UP000051679">
    <property type="component" value="Unassembled WGS sequence"/>
</dbReference>
<gene>
    <name evidence="10" type="ORF">FC18_GL000485</name>
</gene>
<dbReference type="Gene3D" id="3.10.129.10">
    <property type="entry name" value="Hotdog Thioesterase"/>
    <property type="match status" value="1"/>
</dbReference>
<dbReference type="GO" id="GO:0000036">
    <property type="term" value="F:acyl carrier activity"/>
    <property type="evidence" value="ECO:0007669"/>
    <property type="project" value="TreeGrafter"/>
</dbReference>
<name>A0A0R1ZIU6_9LACO</name>
<dbReference type="PANTHER" id="PTHR31727:SF6">
    <property type="entry name" value="OLEOYL-ACYL CARRIER PROTEIN THIOESTERASE 1, CHLOROPLASTIC"/>
    <property type="match status" value="1"/>
</dbReference>
<dbReference type="AlphaFoldDB" id="A0A0R1ZIU6"/>
<dbReference type="GO" id="GO:0016297">
    <property type="term" value="F:fatty acyl-[ACP] hydrolase activity"/>
    <property type="evidence" value="ECO:0007669"/>
    <property type="project" value="InterPro"/>
</dbReference>
<dbReference type="PATRIC" id="fig|1291052.5.peg.496"/>
<dbReference type="InterPro" id="IPR049427">
    <property type="entry name" value="Acyl-ACP_TE_C"/>
</dbReference>
<dbReference type="CDD" id="cd00586">
    <property type="entry name" value="4HBT"/>
    <property type="match status" value="2"/>
</dbReference>
<evidence type="ECO:0000256" key="7">
    <source>
        <dbReference type="ARBA" id="ARBA00023160"/>
    </source>
</evidence>
<evidence type="ECO:0000256" key="2">
    <source>
        <dbReference type="ARBA" id="ARBA00022516"/>
    </source>
</evidence>
<dbReference type="Pfam" id="PF20791">
    <property type="entry name" value="Acyl-ACP_TE_C"/>
    <property type="match status" value="1"/>
</dbReference>
<dbReference type="InterPro" id="IPR029069">
    <property type="entry name" value="HotDog_dom_sf"/>
</dbReference>
<keyword evidence="4" id="KW-0276">Fatty acid metabolism</keyword>
<evidence type="ECO:0000256" key="1">
    <source>
        <dbReference type="ARBA" id="ARBA00006500"/>
    </source>
</evidence>
<keyword evidence="7" id="KW-0275">Fatty acid biosynthesis</keyword>
<dbReference type="PANTHER" id="PTHR31727">
    <property type="entry name" value="OLEOYL-ACYL CARRIER PROTEIN THIOESTERASE 1, CHLOROPLASTIC"/>
    <property type="match status" value="1"/>
</dbReference>
<dbReference type="InterPro" id="IPR045023">
    <property type="entry name" value="FATA/B"/>
</dbReference>
<keyword evidence="3" id="KW-0378">Hydrolase</keyword>
<comment type="caution">
    <text evidence="10">The sequence shown here is derived from an EMBL/GenBank/DDBJ whole genome shotgun (WGS) entry which is preliminary data.</text>
</comment>
<organism evidence="10 11">
    <name type="scientific">Lacticaseibacillus sharpeae JCM 1186 = DSM 20505</name>
    <dbReference type="NCBI Taxonomy" id="1291052"/>
    <lineage>
        <taxon>Bacteria</taxon>
        <taxon>Bacillati</taxon>
        <taxon>Bacillota</taxon>
        <taxon>Bacilli</taxon>
        <taxon>Lactobacillales</taxon>
        <taxon>Lactobacillaceae</taxon>
        <taxon>Lacticaseibacillus</taxon>
    </lineage>
</organism>
<feature type="domain" description="Acyl-ACP thioesterase-like C-terminal" evidence="9">
    <location>
        <begin position="162"/>
        <end position="253"/>
    </location>
</feature>
<dbReference type="Pfam" id="PF01643">
    <property type="entry name" value="Acyl-ACP_TE"/>
    <property type="match status" value="1"/>
</dbReference>